<evidence type="ECO:0000256" key="1">
    <source>
        <dbReference type="SAM" id="MobiDB-lite"/>
    </source>
</evidence>
<gene>
    <name evidence="2" type="ORF">QOZ80_UnG0719760</name>
</gene>
<organism evidence="2 3">
    <name type="scientific">Eleusine coracana subsp. coracana</name>
    <dbReference type="NCBI Taxonomy" id="191504"/>
    <lineage>
        <taxon>Eukaryota</taxon>
        <taxon>Viridiplantae</taxon>
        <taxon>Streptophyta</taxon>
        <taxon>Embryophyta</taxon>
        <taxon>Tracheophyta</taxon>
        <taxon>Spermatophyta</taxon>
        <taxon>Magnoliopsida</taxon>
        <taxon>Liliopsida</taxon>
        <taxon>Poales</taxon>
        <taxon>Poaceae</taxon>
        <taxon>PACMAD clade</taxon>
        <taxon>Chloridoideae</taxon>
        <taxon>Cynodonteae</taxon>
        <taxon>Eleusininae</taxon>
        <taxon>Eleusine</taxon>
    </lineage>
</organism>
<name>A0AAV9FWY2_ELECO</name>
<dbReference type="AlphaFoldDB" id="A0AAV9FWY2"/>
<dbReference type="Proteomes" id="UP001301735">
    <property type="component" value="Unassembled WGS sequence"/>
</dbReference>
<sequence>MERMDRIEAVTTTRVTALESVAAAFESWRPYVKSVVTDIKTFVDGIKSELTKLHKSWDPYSKPGILGDHEPASTRPSARAVADGPNGHRGDPYRRETGFGHVFTQTHLPPNGTSDSAPPNFSHVDGYMGRFQGAHHVGSIGSLPKLHFPKFSGDNPRLWISHSEDYFEMYGVDLSVWIKVASMYFTDSAARWLQSMERKVRSGSWSEFCSILPERFGKEQHELLIR</sequence>
<evidence type="ECO:0008006" key="4">
    <source>
        <dbReference type="Google" id="ProtNLM"/>
    </source>
</evidence>
<feature type="region of interest" description="Disordered" evidence="1">
    <location>
        <begin position="62"/>
        <end position="91"/>
    </location>
</feature>
<reference evidence="2 3" key="1">
    <citation type="submission" date="2023-05" db="EMBL/GenBank/DDBJ databases">
        <title>WGS assembly of Eleusine coracana.</title>
        <authorList>
            <person name="Jenkins J."/>
            <person name="Schmutz J."/>
            <person name="Lux T."/>
            <person name="Plott C."/>
            <person name="Mayer K."/>
            <person name="Qi P."/>
            <person name="Devos K."/>
        </authorList>
    </citation>
    <scope>NUCLEOTIDE SEQUENCE [LARGE SCALE GENOMIC DNA]</scope>
    <source>
        <tissue evidence="2">Leaves</tissue>
    </source>
</reference>
<protein>
    <recommendedName>
        <fullName evidence="4">Retrotransposon gag domain-containing protein</fullName>
    </recommendedName>
</protein>
<keyword evidence="3" id="KW-1185">Reference proteome</keyword>
<accession>A0AAV9FWY2</accession>
<comment type="caution">
    <text evidence="2">The sequence shown here is derived from an EMBL/GenBank/DDBJ whole genome shotgun (WGS) entry which is preliminary data.</text>
</comment>
<proteinExistence type="predicted"/>
<evidence type="ECO:0000313" key="2">
    <source>
        <dbReference type="EMBL" id="KAK2630876.1"/>
    </source>
</evidence>
<dbReference type="EMBL" id="MU847442">
    <property type="protein sequence ID" value="KAK2630876.1"/>
    <property type="molecule type" value="Genomic_DNA"/>
</dbReference>
<evidence type="ECO:0000313" key="3">
    <source>
        <dbReference type="Proteomes" id="UP001301735"/>
    </source>
</evidence>